<dbReference type="SUPFAM" id="SSF52540">
    <property type="entry name" value="P-loop containing nucleoside triphosphate hydrolases"/>
    <property type="match status" value="1"/>
</dbReference>
<dbReference type="EMBL" id="MN552145">
    <property type="protein sequence ID" value="QGJ84960.1"/>
    <property type="molecule type" value="Genomic_DNA"/>
</dbReference>
<feature type="domain" description="ATPase AAA-type core" evidence="1">
    <location>
        <begin position="76"/>
        <end position="192"/>
    </location>
</feature>
<dbReference type="Gene3D" id="3.40.50.300">
    <property type="entry name" value="P-loop containing nucleotide triphosphate hydrolases"/>
    <property type="match status" value="1"/>
</dbReference>
<dbReference type="Proteomes" id="UP000422881">
    <property type="component" value="Segment"/>
</dbReference>
<accession>A0A649V262</accession>
<evidence type="ECO:0000313" key="3">
    <source>
        <dbReference type="Proteomes" id="UP000422881"/>
    </source>
</evidence>
<proteinExistence type="predicted"/>
<keyword evidence="3" id="KW-1185">Reference proteome</keyword>
<dbReference type="GeneID" id="56137984"/>
<dbReference type="InterPro" id="IPR003959">
    <property type="entry name" value="ATPase_AAA_core"/>
</dbReference>
<dbReference type="KEGG" id="vg:56137984"/>
<reference evidence="2 3" key="1">
    <citation type="submission" date="2019-10" db="EMBL/GenBank/DDBJ databases">
        <authorList>
            <person name="Brinks E."/>
        </authorList>
    </citation>
    <scope>NUCLEOTIDE SEQUENCE [LARGE SCALE GENOMIC DNA]</scope>
</reference>
<evidence type="ECO:0000313" key="2">
    <source>
        <dbReference type="EMBL" id="QGJ84960.1"/>
    </source>
</evidence>
<dbReference type="InterPro" id="IPR027417">
    <property type="entry name" value="P-loop_NTPase"/>
</dbReference>
<dbReference type="GO" id="GO:0016887">
    <property type="term" value="F:ATP hydrolysis activity"/>
    <property type="evidence" value="ECO:0007669"/>
    <property type="project" value="InterPro"/>
</dbReference>
<dbReference type="RefSeq" id="YP_009905598.1">
    <property type="nucleotide sequence ID" value="NC_049857.1"/>
</dbReference>
<dbReference type="GO" id="GO:0005524">
    <property type="term" value="F:ATP binding"/>
    <property type="evidence" value="ECO:0007669"/>
    <property type="project" value="InterPro"/>
</dbReference>
<evidence type="ECO:0000259" key="1">
    <source>
        <dbReference type="Pfam" id="PF00004"/>
    </source>
</evidence>
<dbReference type="Pfam" id="PF00004">
    <property type="entry name" value="AAA"/>
    <property type="match status" value="1"/>
</dbReference>
<sequence>MTIINVSDTFQIFPDDLKTFDKLPKGTYTVRFNKMEGFSLIKRENLTVDEKMYGNHKEKAEKALKTFGLFDRSMGIILSGDKGIGKTMFTRYLANQFVETKELPVILIDQAYFGIADFLSSIKQEAMILFDEFEKVFDERNDNSESQDSLLGLFDGLSSTKHMYVITVNDLHRLSSFMQNRTGRFHYHFRFKYPKGQEVRDYIHDHVQDIDESVLDKIVDFSTKVKVTFDTLRSIAFEVANGHNFSETIEDLNISQGDASQYSILVKLKDGTIHKVQDKYEVDLFEDFVKFGGHIDGEWVKFVFESKNLHSIASEDGYLVDTGIEAKVYDDEDGEYVPLEIAEILLKINNDANIKYTV</sequence>
<protein>
    <recommendedName>
        <fullName evidence="1">ATPase AAA-type core domain-containing protein</fullName>
    </recommendedName>
</protein>
<organism evidence="2 3">
    <name type="scientific">Lactococcus phage P1048</name>
    <dbReference type="NCBI Taxonomy" id="2662295"/>
    <lineage>
        <taxon>Viruses</taxon>
        <taxon>Duplodnaviria</taxon>
        <taxon>Heunggongvirae</taxon>
        <taxon>Uroviricota</taxon>
        <taxon>Caudoviricetes</taxon>
        <taxon>Audreyjarvisvirus</taxon>
        <taxon>Audreyjarvisvirus P1048</taxon>
    </lineage>
</organism>
<name>A0A649V262_9CAUD</name>